<dbReference type="STRING" id="1797533.A2731_04050"/>
<protein>
    <submittedName>
        <fullName evidence="1">Uncharacterized protein</fullName>
    </submittedName>
</protein>
<gene>
    <name evidence="1" type="ORF">A2731_04050</name>
</gene>
<name>A0A1G1XYL6_9BACT</name>
<reference evidence="1 2" key="1">
    <citation type="journal article" date="2016" name="Nat. Commun.">
        <title>Thousands of microbial genomes shed light on interconnected biogeochemical processes in an aquifer system.</title>
        <authorList>
            <person name="Anantharaman K."/>
            <person name="Brown C.T."/>
            <person name="Hug L.A."/>
            <person name="Sharon I."/>
            <person name="Castelle C.J."/>
            <person name="Probst A.J."/>
            <person name="Thomas B.C."/>
            <person name="Singh A."/>
            <person name="Wilkins M.J."/>
            <person name="Karaoz U."/>
            <person name="Brodie E.L."/>
            <person name="Williams K.H."/>
            <person name="Hubbard S.S."/>
            <person name="Banfield J.F."/>
        </authorList>
    </citation>
    <scope>NUCLEOTIDE SEQUENCE [LARGE SCALE GENOMIC DNA]</scope>
</reference>
<evidence type="ECO:0000313" key="1">
    <source>
        <dbReference type="EMBL" id="OGY45128.1"/>
    </source>
</evidence>
<dbReference type="AlphaFoldDB" id="A0A1G1XYL6"/>
<sequence length="63" mass="7372">MALCQSKKGGIHMLQIIVPFVGWWRKRQHRSRAKRLKERESQILRLVGAGGFILPTRRAYRKG</sequence>
<accession>A0A1G1XYL6</accession>
<comment type="caution">
    <text evidence="1">The sequence shown here is derived from an EMBL/GenBank/DDBJ whole genome shotgun (WGS) entry which is preliminary data.</text>
</comment>
<evidence type="ECO:0000313" key="2">
    <source>
        <dbReference type="Proteomes" id="UP000176241"/>
    </source>
</evidence>
<dbReference type="EMBL" id="MHIC01000018">
    <property type="protein sequence ID" value="OGY45128.1"/>
    <property type="molecule type" value="Genomic_DNA"/>
</dbReference>
<organism evidence="1 2">
    <name type="scientific">Candidatus Buchananbacteria bacterium RIFCSPHIGHO2_01_FULL_39_8</name>
    <dbReference type="NCBI Taxonomy" id="1797533"/>
    <lineage>
        <taxon>Bacteria</taxon>
        <taxon>Candidatus Buchananiibacteriota</taxon>
    </lineage>
</organism>
<proteinExistence type="predicted"/>
<dbReference type="Proteomes" id="UP000176241">
    <property type="component" value="Unassembled WGS sequence"/>
</dbReference>